<keyword evidence="1" id="KW-1133">Transmembrane helix</keyword>
<name>A0A6C0H5Y7_9ZZZZ</name>
<proteinExistence type="predicted"/>
<organism evidence="2">
    <name type="scientific">viral metagenome</name>
    <dbReference type="NCBI Taxonomy" id="1070528"/>
    <lineage>
        <taxon>unclassified sequences</taxon>
        <taxon>metagenomes</taxon>
        <taxon>organismal metagenomes</taxon>
    </lineage>
</organism>
<dbReference type="AlphaFoldDB" id="A0A6C0H5Y7"/>
<protein>
    <submittedName>
        <fullName evidence="2">Uncharacterized protein</fullName>
    </submittedName>
</protein>
<evidence type="ECO:0000256" key="1">
    <source>
        <dbReference type="SAM" id="Phobius"/>
    </source>
</evidence>
<reference evidence="2" key="1">
    <citation type="journal article" date="2020" name="Nature">
        <title>Giant virus diversity and host interactions through global metagenomics.</title>
        <authorList>
            <person name="Schulz F."/>
            <person name="Roux S."/>
            <person name="Paez-Espino D."/>
            <person name="Jungbluth S."/>
            <person name="Walsh D.A."/>
            <person name="Denef V.J."/>
            <person name="McMahon K.D."/>
            <person name="Konstantinidis K.T."/>
            <person name="Eloe-Fadrosh E.A."/>
            <person name="Kyrpides N.C."/>
            <person name="Woyke T."/>
        </authorList>
    </citation>
    <scope>NUCLEOTIDE SEQUENCE</scope>
    <source>
        <strain evidence="2">GVMAG-M-3300023179-71</strain>
    </source>
</reference>
<evidence type="ECO:0000313" key="2">
    <source>
        <dbReference type="EMBL" id="QHT75827.1"/>
    </source>
</evidence>
<keyword evidence="1" id="KW-0812">Transmembrane</keyword>
<sequence length="55" mass="6395">MLLLAKTISIISGIFIGYYISYFIKLKIFYCLGYPIDNSKIEFEINPNVIKMNNL</sequence>
<keyword evidence="1" id="KW-0472">Membrane</keyword>
<feature type="transmembrane region" description="Helical" evidence="1">
    <location>
        <begin position="6"/>
        <end position="24"/>
    </location>
</feature>
<accession>A0A6C0H5Y7</accession>
<dbReference type="EMBL" id="MN739883">
    <property type="protein sequence ID" value="QHT75827.1"/>
    <property type="molecule type" value="Genomic_DNA"/>
</dbReference>